<name>E4XQB2_OIKDI</name>
<dbReference type="InterPro" id="IPR018159">
    <property type="entry name" value="Spectrin/alpha-actinin"/>
</dbReference>
<feature type="coiled-coil region" evidence="2">
    <location>
        <begin position="65"/>
        <end position="92"/>
    </location>
</feature>
<organism evidence="3">
    <name type="scientific">Oikopleura dioica</name>
    <name type="common">Tunicate</name>
    <dbReference type="NCBI Taxonomy" id="34765"/>
    <lineage>
        <taxon>Eukaryota</taxon>
        <taxon>Metazoa</taxon>
        <taxon>Chordata</taxon>
        <taxon>Tunicata</taxon>
        <taxon>Appendicularia</taxon>
        <taxon>Copelata</taxon>
        <taxon>Oikopleuridae</taxon>
        <taxon>Oikopleura</taxon>
    </lineage>
</organism>
<dbReference type="OrthoDB" id="5865767at2759"/>
<dbReference type="EMBL" id="FN653101">
    <property type="protein sequence ID" value="CBY11998.1"/>
    <property type="molecule type" value="Genomic_DNA"/>
</dbReference>
<proteinExistence type="predicted"/>
<dbReference type="Gene3D" id="1.20.58.60">
    <property type="match status" value="1"/>
</dbReference>
<dbReference type="AlphaFoldDB" id="E4XQB2"/>
<dbReference type="Pfam" id="PF00435">
    <property type="entry name" value="Spectrin"/>
    <property type="match status" value="1"/>
</dbReference>
<keyword evidence="1" id="KW-0677">Repeat</keyword>
<accession>E4XQB2</accession>
<dbReference type="SUPFAM" id="SSF46966">
    <property type="entry name" value="Spectrin repeat"/>
    <property type="match status" value="1"/>
</dbReference>
<dbReference type="InParanoid" id="E4XQB2"/>
<evidence type="ECO:0000313" key="3">
    <source>
        <dbReference type="EMBL" id="CBY11998.1"/>
    </source>
</evidence>
<evidence type="ECO:0000313" key="4">
    <source>
        <dbReference type="Proteomes" id="UP000001307"/>
    </source>
</evidence>
<keyword evidence="2" id="KW-0175">Coiled coil</keyword>
<dbReference type="InterPro" id="IPR002017">
    <property type="entry name" value="Spectrin_repeat"/>
</dbReference>
<sequence>MSISRAFVITVVRKTWQDTGDTLAGVLQLQRKLATMEREVAAVGTTIAYLKAQQQNIADNYPDDAAETSARLEEVKQKFDELNEAVRKREEKLGQAGHVQTFMRDVADFQAVISFRKLSLNLRATVKTRNTFKNS</sequence>
<keyword evidence="4" id="KW-1185">Reference proteome</keyword>
<protein>
    <submittedName>
        <fullName evidence="3">Uncharacterized protein</fullName>
    </submittedName>
</protein>
<dbReference type="SMART" id="SM00150">
    <property type="entry name" value="SPEC"/>
    <property type="match status" value="1"/>
</dbReference>
<evidence type="ECO:0000256" key="1">
    <source>
        <dbReference type="ARBA" id="ARBA00022737"/>
    </source>
</evidence>
<dbReference type="Proteomes" id="UP000001307">
    <property type="component" value="Unassembled WGS sequence"/>
</dbReference>
<evidence type="ECO:0000256" key="2">
    <source>
        <dbReference type="SAM" id="Coils"/>
    </source>
</evidence>
<gene>
    <name evidence="3" type="ORF">GSOID_T00017411001</name>
</gene>
<reference evidence="3" key="1">
    <citation type="journal article" date="2010" name="Science">
        <title>Plasticity of animal genome architecture unmasked by rapid evolution of a pelagic tunicate.</title>
        <authorList>
            <person name="Denoeud F."/>
            <person name="Henriet S."/>
            <person name="Mungpakdee S."/>
            <person name="Aury J.M."/>
            <person name="Da Silva C."/>
            <person name="Brinkmann H."/>
            <person name="Mikhaleva J."/>
            <person name="Olsen L.C."/>
            <person name="Jubin C."/>
            <person name="Canestro C."/>
            <person name="Bouquet J.M."/>
            <person name="Danks G."/>
            <person name="Poulain J."/>
            <person name="Campsteijn C."/>
            <person name="Adamski M."/>
            <person name="Cross I."/>
            <person name="Yadetie F."/>
            <person name="Muffato M."/>
            <person name="Louis A."/>
            <person name="Butcher S."/>
            <person name="Tsagkogeorga G."/>
            <person name="Konrad A."/>
            <person name="Singh S."/>
            <person name="Jensen M.F."/>
            <person name="Cong E.H."/>
            <person name="Eikeseth-Otteraa H."/>
            <person name="Noel B."/>
            <person name="Anthouard V."/>
            <person name="Porcel B.M."/>
            <person name="Kachouri-Lafond R."/>
            <person name="Nishino A."/>
            <person name="Ugolini M."/>
            <person name="Chourrout P."/>
            <person name="Nishida H."/>
            <person name="Aasland R."/>
            <person name="Huzurbazar S."/>
            <person name="Westhof E."/>
            <person name="Delsuc F."/>
            <person name="Lehrach H."/>
            <person name="Reinhardt R."/>
            <person name="Weissenbach J."/>
            <person name="Roy S.W."/>
            <person name="Artiguenave F."/>
            <person name="Postlethwait J.H."/>
            <person name="Manak J.R."/>
            <person name="Thompson E.M."/>
            <person name="Jaillon O."/>
            <person name="Du Pasquier L."/>
            <person name="Boudinot P."/>
            <person name="Liberles D.A."/>
            <person name="Volff J.N."/>
            <person name="Philippe H."/>
            <person name="Lenhard B."/>
            <person name="Roest Crollius H."/>
            <person name="Wincker P."/>
            <person name="Chourrout D."/>
        </authorList>
    </citation>
    <scope>NUCLEOTIDE SEQUENCE [LARGE SCALE GENOMIC DNA]</scope>
</reference>
<dbReference type="CDD" id="cd00176">
    <property type="entry name" value="SPEC"/>
    <property type="match status" value="1"/>
</dbReference>
<dbReference type="PANTHER" id="PTHR11915">
    <property type="entry name" value="SPECTRIN/FILAMIN RELATED CYTOSKELETAL PROTEIN"/>
    <property type="match status" value="1"/>
</dbReference>